<evidence type="ECO:0000313" key="2">
    <source>
        <dbReference type="Proteomes" id="UP000717515"/>
    </source>
</evidence>
<dbReference type="EMBL" id="JAIFTL010000266">
    <property type="protein sequence ID" value="KAG9320694.1"/>
    <property type="molecule type" value="Genomic_DNA"/>
</dbReference>
<name>A0A9P8CW79_MORAP</name>
<accession>A0A9P8CW79</accession>
<comment type="caution">
    <text evidence="1">The sequence shown here is derived from an EMBL/GenBank/DDBJ whole genome shotgun (WGS) entry which is preliminary data.</text>
</comment>
<protein>
    <submittedName>
        <fullName evidence="1">Uncharacterized protein</fullName>
    </submittedName>
</protein>
<dbReference type="Proteomes" id="UP000717515">
    <property type="component" value="Unassembled WGS sequence"/>
</dbReference>
<reference evidence="1" key="1">
    <citation type="submission" date="2021-07" db="EMBL/GenBank/DDBJ databases">
        <title>Draft genome of Mortierella alpina, strain LL118, isolated from an aspen leaf litter sample.</title>
        <authorList>
            <person name="Yang S."/>
            <person name="Vinatzer B.A."/>
        </authorList>
    </citation>
    <scope>NUCLEOTIDE SEQUENCE</scope>
    <source>
        <strain evidence="1">LL118</strain>
    </source>
</reference>
<gene>
    <name evidence="1" type="ORF">KVV02_002924</name>
</gene>
<dbReference type="AlphaFoldDB" id="A0A9P8CW79"/>
<proteinExistence type="predicted"/>
<sequence length="476" mass="50771">MQVCASSFPDTCGFQKTALYSCSGEGTTPSTPTNCTFGCIYTSPDNQCKVDCSAQVSSATAQINSIIQAMTSNTPRNTATTAAFPPFINLLNDIMTNLTSAREDSKTLKLIMGSIEASVNSSQRVFNSIGGTFPVTDASLLIYLNKSLQDLQPLVRTIVSCSGTSGADCVGANQLYKSHVVSALARRLALGSSSSLLQVETDLKTISADIDNILATGQTSKLASSGQALNRLIGKTMGDTTKYGDISNYLVLVYESAKEALRCNGYDTSLFGDECSRYAYRLSGVLLDFIPFIRTNINLIPIVGTLISSALNTELTRLEAASRINALNVTCEIASMLNATLTLINATAPTGTNLIRDYLNRVFSLTLVPPECGCQGQARCSGLFKITRMVTNSLLSSLGDLGFFGSSLRDALTPLLNTLLNDLNAGALLAMQASYAALTAIKINLQPMWGWSTISGPFQAMLDLLQRTIECLQANP</sequence>
<evidence type="ECO:0000313" key="1">
    <source>
        <dbReference type="EMBL" id="KAG9320694.1"/>
    </source>
</evidence>
<organism evidence="1 2">
    <name type="scientific">Mortierella alpina</name>
    <name type="common">Oleaginous fungus</name>
    <name type="synonym">Mortierella renispora</name>
    <dbReference type="NCBI Taxonomy" id="64518"/>
    <lineage>
        <taxon>Eukaryota</taxon>
        <taxon>Fungi</taxon>
        <taxon>Fungi incertae sedis</taxon>
        <taxon>Mucoromycota</taxon>
        <taxon>Mortierellomycotina</taxon>
        <taxon>Mortierellomycetes</taxon>
        <taxon>Mortierellales</taxon>
        <taxon>Mortierellaceae</taxon>
        <taxon>Mortierella</taxon>
    </lineage>
</organism>